<evidence type="ECO:0000256" key="1">
    <source>
        <dbReference type="ARBA" id="ARBA00006509"/>
    </source>
</evidence>
<feature type="compositionally biased region" description="Basic residues" evidence="4">
    <location>
        <begin position="76"/>
        <end position="91"/>
    </location>
</feature>
<keyword evidence="2" id="KW-0689">Ribosomal protein</keyword>
<dbReference type="GO" id="GO:0005840">
    <property type="term" value="C:ribosome"/>
    <property type="evidence" value="ECO:0007669"/>
    <property type="project" value="UniProtKB-KW"/>
</dbReference>
<evidence type="ECO:0008006" key="7">
    <source>
        <dbReference type="Google" id="ProtNLM"/>
    </source>
</evidence>
<evidence type="ECO:0000313" key="5">
    <source>
        <dbReference type="EMBL" id="CAG9321559.1"/>
    </source>
</evidence>
<dbReference type="InterPro" id="IPR000509">
    <property type="entry name" value="Ribosomal_eL36"/>
</dbReference>
<name>A0AAU9J6Y6_9CILI</name>
<dbReference type="PANTHER" id="PTHR10114">
    <property type="entry name" value="60S RIBOSOMAL PROTEIN L36"/>
    <property type="match status" value="1"/>
</dbReference>
<keyword evidence="3" id="KW-0687">Ribonucleoprotein</keyword>
<feature type="region of interest" description="Disordered" evidence="4">
    <location>
        <begin position="1"/>
        <end position="39"/>
    </location>
</feature>
<accession>A0AAU9J6Y6</accession>
<dbReference type="Proteomes" id="UP001162131">
    <property type="component" value="Unassembled WGS sequence"/>
</dbReference>
<dbReference type="AlphaFoldDB" id="A0AAU9J6Y6"/>
<dbReference type="EMBL" id="CAJZBQ010000028">
    <property type="protein sequence ID" value="CAG9321559.1"/>
    <property type="molecule type" value="Genomic_DNA"/>
</dbReference>
<evidence type="ECO:0000313" key="6">
    <source>
        <dbReference type="Proteomes" id="UP001162131"/>
    </source>
</evidence>
<protein>
    <recommendedName>
        <fullName evidence="7">60S ribosomal protein L36</fullName>
    </recommendedName>
</protein>
<evidence type="ECO:0000256" key="2">
    <source>
        <dbReference type="ARBA" id="ARBA00022980"/>
    </source>
</evidence>
<feature type="compositionally biased region" description="Basic residues" evidence="4">
    <location>
        <begin position="1"/>
        <end position="15"/>
    </location>
</feature>
<dbReference type="GO" id="GO:1990904">
    <property type="term" value="C:ribonucleoprotein complex"/>
    <property type="evidence" value="ECO:0007669"/>
    <property type="project" value="UniProtKB-KW"/>
</dbReference>
<dbReference type="Gene3D" id="1.10.10.1760">
    <property type="entry name" value="60S ribosomal protein L36"/>
    <property type="match status" value="1"/>
</dbReference>
<gene>
    <name evidence="5" type="ORF">BSTOLATCC_MIC28838</name>
</gene>
<organism evidence="5 6">
    <name type="scientific">Blepharisma stoltei</name>
    <dbReference type="NCBI Taxonomy" id="1481888"/>
    <lineage>
        <taxon>Eukaryota</taxon>
        <taxon>Sar</taxon>
        <taxon>Alveolata</taxon>
        <taxon>Ciliophora</taxon>
        <taxon>Postciliodesmatophora</taxon>
        <taxon>Heterotrichea</taxon>
        <taxon>Heterotrichida</taxon>
        <taxon>Blepharismidae</taxon>
        <taxon>Blepharisma</taxon>
    </lineage>
</organism>
<keyword evidence="6" id="KW-1185">Reference proteome</keyword>
<dbReference type="GO" id="GO:0003735">
    <property type="term" value="F:structural constituent of ribosome"/>
    <property type="evidence" value="ECO:0007669"/>
    <property type="project" value="InterPro"/>
</dbReference>
<feature type="compositionally biased region" description="Basic residues" evidence="4">
    <location>
        <begin position="28"/>
        <end position="37"/>
    </location>
</feature>
<reference evidence="5" key="1">
    <citation type="submission" date="2021-09" db="EMBL/GenBank/DDBJ databases">
        <authorList>
            <consortium name="AG Swart"/>
            <person name="Singh M."/>
            <person name="Singh A."/>
            <person name="Seah K."/>
            <person name="Emmerich C."/>
        </authorList>
    </citation>
    <scope>NUCLEOTIDE SEQUENCE</scope>
    <source>
        <strain evidence="5">ATCC30299</strain>
    </source>
</reference>
<evidence type="ECO:0000256" key="4">
    <source>
        <dbReference type="SAM" id="MobiDB-lite"/>
    </source>
</evidence>
<comment type="caution">
    <text evidence="5">The sequence shown here is derived from an EMBL/GenBank/DDBJ whole genome shotgun (WGS) entry which is preliminary data.</text>
</comment>
<dbReference type="Pfam" id="PF01158">
    <property type="entry name" value="Ribosomal_L36e"/>
    <property type="match status" value="1"/>
</dbReference>
<proteinExistence type="inferred from homology"/>
<comment type="similarity">
    <text evidence="1">Belongs to the eukaryotic ribosomal protein eL36 family.</text>
</comment>
<dbReference type="InterPro" id="IPR038097">
    <property type="entry name" value="Ribosomal_eL36_sf"/>
</dbReference>
<dbReference type="GO" id="GO:0006412">
    <property type="term" value="P:translation"/>
    <property type="evidence" value="ECO:0007669"/>
    <property type="project" value="InterPro"/>
</dbReference>
<dbReference type="FunFam" id="1.10.10.1760:FF:000001">
    <property type="entry name" value="60S ribosomal protein L36"/>
    <property type="match status" value="1"/>
</dbReference>
<sequence length="106" mass="12190">MAKPGKAAKKAKQLTKGHVVTKLEKKARPSNRKGKLSKRTETVRAVIRDVTGFAPYERKILELLQAGSSKDEKKALKVAKRRVGTHRRGMRKREYMRAVMQRLRHK</sequence>
<evidence type="ECO:0000256" key="3">
    <source>
        <dbReference type="ARBA" id="ARBA00023274"/>
    </source>
</evidence>
<feature type="region of interest" description="Disordered" evidence="4">
    <location>
        <begin position="71"/>
        <end position="92"/>
    </location>
</feature>